<keyword evidence="4" id="KW-0508">mRNA splicing</keyword>
<proteinExistence type="inferred from homology"/>
<dbReference type="GO" id="GO:0005634">
    <property type="term" value="C:nucleus"/>
    <property type="evidence" value="ECO:0007669"/>
    <property type="project" value="UniProtKB-SubCell"/>
</dbReference>
<reference evidence="8" key="1">
    <citation type="submission" date="2016-01" db="EMBL/GenBank/DDBJ databases">
        <title>Reference transcriptome for the parasite Schistocephalus solidus: insights into the molecular evolution of parasitism.</title>
        <authorList>
            <person name="Hebert F.O."/>
            <person name="Grambauer S."/>
            <person name="Barber I."/>
            <person name="Landry C.R."/>
            <person name="Aubin-Horth N."/>
        </authorList>
    </citation>
    <scope>NUCLEOTIDE SEQUENCE</scope>
</reference>
<evidence type="ECO:0000259" key="7">
    <source>
        <dbReference type="Pfam" id="PF15912"/>
    </source>
</evidence>
<sequence length="685" mass="74418">CALPTYPKTDNLNIPNDMNCPYLVFFDHFGIAEQTKRKETNLNYVKFSSCVEICEIRIVPFGCLVESSISDEAIIGATNPASFSVKFFGYGQNNSPTLQLIAEHHYNESSGMGVIQLSPPVPTSLLLLRGNYDTITLGVFGLPFFTPLPQSSLPTPDFSVPPPLLNDPQSNASVCPPNLPLAPSLSGPFRGVNNQLLPPALPSPGRLHPPTEQPRWSVPPPGITSSPEQQSFDAHLPITTSASSASATPNVRCGTTDTESKGDLAGEPVCSKASTDLGAQFEDGEIRDFEYESISSNEDPFSESEDHEATSISAKNFALVEHSDPRLGQWKFDPYSLVDTAPEALPATVRLRLPDPSLTLFETYCWLLLKPRSTSSEEVETETTVTTAVVHNVPDDLAPPHTDALQAKLDADFLLNVSDQFGIDVNNFNSDWVITMEKLVDILPSGLAYLSLNEADAYEFVITCLVVWTYAGLDLDSALTQSDSTFILRHLRAGIELAGVILSTTSEDVCKNFLYSKADTSEQATAGGDIPSSFQALHALLDLLESPLMSAPLRIAVVEALDRSTRLPIGLDAFFGRRNSPEETDCKLKMEVDVKDAGTTKMECSDDGGSGSGDGKAVFEQPQNLTPYQRLVLFMSNNKSTHAAVACQRLLTKLHVYELLLEFDEFCVGLRALPNNISTADALTL</sequence>
<dbReference type="GO" id="GO:0003723">
    <property type="term" value="F:RNA binding"/>
    <property type="evidence" value="ECO:0007669"/>
    <property type="project" value="TreeGrafter"/>
</dbReference>
<evidence type="ECO:0000256" key="2">
    <source>
        <dbReference type="ARBA" id="ARBA00008371"/>
    </source>
</evidence>
<feature type="non-terminal residue" evidence="8">
    <location>
        <position position="1"/>
    </location>
</feature>
<feature type="region of interest" description="Disordered" evidence="6">
    <location>
        <begin position="242"/>
        <end position="269"/>
    </location>
</feature>
<organism evidence="8">
    <name type="scientific">Schistocephalus solidus</name>
    <name type="common">Tapeworm</name>
    <dbReference type="NCBI Taxonomy" id="70667"/>
    <lineage>
        <taxon>Eukaryota</taxon>
        <taxon>Metazoa</taxon>
        <taxon>Spiralia</taxon>
        <taxon>Lophotrochozoa</taxon>
        <taxon>Platyhelminthes</taxon>
        <taxon>Cestoda</taxon>
        <taxon>Eucestoda</taxon>
        <taxon>Diphyllobothriidea</taxon>
        <taxon>Diphyllobothriidae</taxon>
        <taxon>Schistocephalus</taxon>
    </lineage>
</organism>
<dbReference type="InterPro" id="IPR031801">
    <property type="entry name" value="VIR_N"/>
</dbReference>
<protein>
    <submittedName>
        <fullName evidence="8">Protein virilizer</fullName>
    </submittedName>
</protein>
<dbReference type="EMBL" id="GEEE01002088">
    <property type="protein sequence ID" value="JAP61137.1"/>
    <property type="molecule type" value="Transcribed_RNA"/>
</dbReference>
<accession>A0A0V0J674</accession>
<evidence type="ECO:0000256" key="5">
    <source>
        <dbReference type="ARBA" id="ARBA00023242"/>
    </source>
</evidence>
<dbReference type="InterPro" id="IPR026736">
    <property type="entry name" value="Virilizer"/>
</dbReference>
<keyword evidence="5" id="KW-0539">Nucleus</keyword>
<evidence type="ECO:0000256" key="3">
    <source>
        <dbReference type="ARBA" id="ARBA00022664"/>
    </source>
</evidence>
<evidence type="ECO:0000256" key="1">
    <source>
        <dbReference type="ARBA" id="ARBA00004123"/>
    </source>
</evidence>
<dbReference type="PANTHER" id="PTHR23185:SF0">
    <property type="entry name" value="PROTEIN VIRILIZER HOMOLOG"/>
    <property type="match status" value="1"/>
</dbReference>
<dbReference type="AlphaFoldDB" id="A0A0V0J674"/>
<dbReference type="Pfam" id="PF15912">
    <property type="entry name" value="VIR_N"/>
    <property type="match status" value="1"/>
</dbReference>
<feature type="non-terminal residue" evidence="8">
    <location>
        <position position="685"/>
    </location>
</feature>
<gene>
    <name evidence="8" type="primary">VIR</name>
    <name evidence="8" type="ORF">TR105093</name>
</gene>
<evidence type="ECO:0000256" key="6">
    <source>
        <dbReference type="SAM" id="MobiDB-lite"/>
    </source>
</evidence>
<evidence type="ECO:0000313" key="8">
    <source>
        <dbReference type="EMBL" id="JAP61137.1"/>
    </source>
</evidence>
<dbReference type="GO" id="GO:0036396">
    <property type="term" value="C:RNA N6-methyladenosine methyltransferase complex"/>
    <property type="evidence" value="ECO:0007669"/>
    <property type="project" value="TreeGrafter"/>
</dbReference>
<dbReference type="PANTHER" id="PTHR23185">
    <property type="entry name" value="PROTEIN VIRILIZER HOMOLOG"/>
    <property type="match status" value="1"/>
</dbReference>
<evidence type="ECO:0000256" key="4">
    <source>
        <dbReference type="ARBA" id="ARBA00023187"/>
    </source>
</evidence>
<name>A0A0V0J674_SCHSO</name>
<feature type="domain" description="Virilizer N-terminal" evidence="7">
    <location>
        <begin position="23"/>
        <end position="170"/>
    </location>
</feature>
<dbReference type="GO" id="GO:0008380">
    <property type="term" value="P:RNA splicing"/>
    <property type="evidence" value="ECO:0007669"/>
    <property type="project" value="UniProtKB-KW"/>
</dbReference>
<dbReference type="GO" id="GO:0006397">
    <property type="term" value="P:mRNA processing"/>
    <property type="evidence" value="ECO:0007669"/>
    <property type="project" value="UniProtKB-KW"/>
</dbReference>
<comment type="similarity">
    <text evidence="2">Belongs to the vir family.</text>
</comment>
<comment type="subcellular location">
    <subcellularLocation>
        <location evidence="1">Nucleus</location>
    </subcellularLocation>
</comment>
<keyword evidence="3" id="KW-0507">mRNA processing</keyword>